<proteinExistence type="predicted"/>
<accession>A0A9N9WAW6</accession>
<sequence length="263" mass="29694">MLSAVALLYLTHITVTTLAFKITGFHVPSVVTPDQPTADIECSYDANFTILNWFKGPTEFFRYKPGSAPSTRSFPVPGVGTIDLIACGPTECRLRLGHLTEEASGLYRCDLELDKPPYKFETRTAYMKVYRPQRRKPIVEGLATEFGENEEMKAYCRAEPDAEIRWYVNGKEITDLRGSRSFKMISKEILFKGLSQPTIVVQCAEYIDGKLIGSTETPAKWIKFSKLVNQSSVESCASENKTNAVRNYCNFLFMVLFTSFILK</sequence>
<dbReference type="EMBL" id="OU893344">
    <property type="protein sequence ID" value="CAG9784809.1"/>
    <property type="molecule type" value="Genomic_DNA"/>
</dbReference>
<reference evidence="2" key="1">
    <citation type="submission" date="2021-12" db="EMBL/GenBank/DDBJ databases">
        <authorList>
            <person name="King R."/>
        </authorList>
    </citation>
    <scope>NUCLEOTIDE SEQUENCE</scope>
</reference>
<evidence type="ECO:0000313" key="2">
    <source>
        <dbReference type="EMBL" id="CAG9784809.1"/>
    </source>
</evidence>
<keyword evidence="1" id="KW-0732">Signal</keyword>
<name>A0A9N9WAW6_9NEOP</name>
<reference evidence="2" key="2">
    <citation type="submission" date="2022-10" db="EMBL/GenBank/DDBJ databases">
        <authorList>
            <consortium name="ENA_rothamsted_submissions"/>
            <consortium name="culmorum"/>
            <person name="King R."/>
        </authorList>
    </citation>
    <scope>NUCLEOTIDE SEQUENCE</scope>
</reference>
<organism evidence="2 3">
    <name type="scientific">Diatraea saccharalis</name>
    <name type="common">sugarcane borer</name>
    <dbReference type="NCBI Taxonomy" id="40085"/>
    <lineage>
        <taxon>Eukaryota</taxon>
        <taxon>Metazoa</taxon>
        <taxon>Ecdysozoa</taxon>
        <taxon>Arthropoda</taxon>
        <taxon>Hexapoda</taxon>
        <taxon>Insecta</taxon>
        <taxon>Pterygota</taxon>
        <taxon>Neoptera</taxon>
        <taxon>Endopterygota</taxon>
        <taxon>Lepidoptera</taxon>
        <taxon>Glossata</taxon>
        <taxon>Ditrysia</taxon>
        <taxon>Pyraloidea</taxon>
        <taxon>Crambidae</taxon>
        <taxon>Crambinae</taxon>
        <taxon>Diatraea</taxon>
    </lineage>
</organism>
<feature type="chain" id="PRO_5040440905" description="Ig-like domain-containing protein" evidence="1">
    <location>
        <begin position="20"/>
        <end position="263"/>
    </location>
</feature>
<dbReference type="AlphaFoldDB" id="A0A9N9WAW6"/>
<protein>
    <recommendedName>
        <fullName evidence="4">Ig-like domain-containing protein</fullName>
    </recommendedName>
</protein>
<keyword evidence="3" id="KW-1185">Reference proteome</keyword>
<dbReference type="OrthoDB" id="18978at2759"/>
<dbReference type="PANTHER" id="PTHR21261">
    <property type="entry name" value="BEAT PROTEIN"/>
    <property type="match status" value="1"/>
</dbReference>
<gene>
    <name evidence="2" type="ORF">DIATSA_LOCUS2882</name>
</gene>
<evidence type="ECO:0000313" key="3">
    <source>
        <dbReference type="Proteomes" id="UP001153714"/>
    </source>
</evidence>
<evidence type="ECO:0008006" key="4">
    <source>
        <dbReference type="Google" id="ProtNLM"/>
    </source>
</evidence>
<dbReference type="PANTHER" id="PTHR21261:SF15">
    <property type="entry name" value="BEATEN PATH IIIA, ISOFORM D-RELATED"/>
    <property type="match status" value="1"/>
</dbReference>
<dbReference type="Proteomes" id="UP001153714">
    <property type="component" value="Chromosome 13"/>
</dbReference>
<evidence type="ECO:0000256" key="1">
    <source>
        <dbReference type="SAM" id="SignalP"/>
    </source>
</evidence>
<feature type="signal peptide" evidence="1">
    <location>
        <begin position="1"/>
        <end position="19"/>
    </location>
</feature>